<evidence type="ECO:0000256" key="6">
    <source>
        <dbReference type="ARBA" id="ARBA00022692"/>
    </source>
</evidence>
<feature type="transmembrane region" description="Helical" evidence="10">
    <location>
        <begin position="243"/>
        <end position="262"/>
    </location>
</feature>
<keyword evidence="9 10" id="KW-0472">Membrane</keyword>
<dbReference type="EC" id="2.4.1.-" evidence="10"/>
<dbReference type="Proteomes" id="UP001375240">
    <property type="component" value="Unassembled WGS sequence"/>
</dbReference>
<feature type="transmembrane region" description="Helical" evidence="10">
    <location>
        <begin position="210"/>
        <end position="231"/>
    </location>
</feature>
<dbReference type="PANTHER" id="PTHR12413">
    <property type="entry name" value="DOLICHYL GLYCOSYLTRANSFERASE"/>
    <property type="match status" value="1"/>
</dbReference>
<sequence length="573" mass="64299">MAPASPAHKPRKRKRHVRSYSLMLPSKPFPLASFLHPLRTSAKQRLVIPTLLIVAFIFRWAVTYGPYSGEHTPPMYGDFEAQRHWMEITIHLPMAQWYWYDLTWWGLDYPPLTAYHSWLCGKIGSLISPDWFALDASCGHESYNNRVFMRATVAVSDYLIYIPAIVIFSKWYSRTTGTDRYDRSIALAILLAMPCLIIIDYGHFQYNSVMLGLAVLAFANFLADRLLWGSLMFVMSLCFKQMALYYAPAVFAYLLGLCVSFGRRAGGEGSGNGGGGSGLVITIPGPIRIDLQTLVLLGVTVLSTFAVMVAPFAVLHGEEHGALEQLAQMVHRVFPFARGLWEDKVANFWCATNIVVKYREMLARETLQKVSLALTLLAILPPCALLFLRPKKALLPWGVAGCAWGFFLFSFQVHEKSVLLPMVAMTLVVAGGVDRDLLSWIGWANNVAMFSMWPLLRREGLGLQYTVLTGLWSWLLSLHELPSSIFAKALHVGFYIGALALHVAEITVKGGIVERLPDVWVVGNVVLCFVAFAWLYVWVLYRMADEAGLVEDVYAVMGKAKEEGERERLKKVE</sequence>
<feature type="transmembrane region" description="Helical" evidence="10">
    <location>
        <begin position="485"/>
        <end position="504"/>
    </location>
</feature>
<gene>
    <name evidence="11" type="primary">ALG6</name>
    <name evidence="11" type="ORF">TWF696_001885</name>
</gene>
<dbReference type="GO" id="GO:0042281">
    <property type="term" value="F:dolichyl pyrophosphate Man9GlcNAc2 alpha-1,3-glucosyltransferase activity"/>
    <property type="evidence" value="ECO:0007669"/>
    <property type="project" value="TreeGrafter"/>
</dbReference>
<dbReference type="AlphaFoldDB" id="A0AAV9U6R1"/>
<keyword evidence="6 10" id="KW-0812">Transmembrane</keyword>
<protein>
    <recommendedName>
        <fullName evidence="10">Alpha-1,3-glucosyltransferase</fullName>
        <ecNumber evidence="10">2.4.1.-</ecNumber>
    </recommendedName>
</protein>
<dbReference type="Pfam" id="PF03155">
    <property type="entry name" value="Alg6_Alg8"/>
    <property type="match status" value="1"/>
</dbReference>
<keyword evidence="7 10" id="KW-0256">Endoplasmic reticulum</keyword>
<feature type="transmembrane region" description="Helical" evidence="10">
    <location>
        <begin position="294"/>
        <end position="315"/>
    </location>
</feature>
<feature type="transmembrane region" description="Helical" evidence="10">
    <location>
        <begin position="394"/>
        <end position="411"/>
    </location>
</feature>
<organism evidence="11 12">
    <name type="scientific">Orbilia brochopaga</name>
    <dbReference type="NCBI Taxonomy" id="3140254"/>
    <lineage>
        <taxon>Eukaryota</taxon>
        <taxon>Fungi</taxon>
        <taxon>Dikarya</taxon>
        <taxon>Ascomycota</taxon>
        <taxon>Pezizomycotina</taxon>
        <taxon>Orbiliomycetes</taxon>
        <taxon>Orbiliales</taxon>
        <taxon>Orbiliaceae</taxon>
        <taxon>Orbilia</taxon>
    </lineage>
</organism>
<keyword evidence="4 10" id="KW-0328">Glycosyltransferase</keyword>
<keyword evidence="8 10" id="KW-1133">Transmembrane helix</keyword>
<keyword evidence="5 10" id="KW-0808">Transferase</keyword>
<dbReference type="InterPro" id="IPR004856">
    <property type="entry name" value="Glyco_trans_ALG6/ALG8"/>
</dbReference>
<evidence type="ECO:0000256" key="7">
    <source>
        <dbReference type="ARBA" id="ARBA00022824"/>
    </source>
</evidence>
<comment type="subcellular location">
    <subcellularLocation>
        <location evidence="1 10">Endoplasmic reticulum membrane</location>
        <topology evidence="1 10">Multi-pass membrane protein</topology>
    </subcellularLocation>
</comment>
<comment type="pathway">
    <text evidence="2 10">Protein modification; protein glycosylation.</text>
</comment>
<evidence type="ECO:0000313" key="12">
    <source>
        <dbReference type="Proteomes" id="UP001375240"/>
    </source>
</evidence>
<evidence type="ECO:0000256" key="5">
    <source>
        <dbReference type="ARBA" id="ARBA00022679"/>
    </source>
</evidence>
<comment type="caution">
    <text evidence="11">The sequence shown here is derived from an EMBL/GenBank/DDBJ whole genome shotgun (WGS) entry which is preliminary data.</text>
</comment>
<evidence type="ECO:0000256" key="3">
    <source>
        <dbReference type="ARBA" id="ARBA00008715"/>
    </source>
</evidence>
<dbReference type="EMBL" id="JAVHNQ010000011">
    <property type="protein sequence ID" value="KAK6336323.1"/>
    <property type="molecule type" value="Genomic_DNA"/>
</dbReference>
<keyword evidence="12" id="KW-1185">Reference proteome</keyword>
<evidence type="ECO:0000313" key="11">
    <source>
        <dbReference type="EMBL" id="KAK6336323.1"/>
    </source>
</evidence>
<evidence type="ECO:0000256" key="1">
    <source>
        <dbReference type="ARBA" id="ARBA00004477"/>
    </source>
</evidence>
<dbReference type="GO" id="GO:0005789">
    <property type="term" value="C:endoplasmic reticulum membrane"/>
    <property type="evidence" value="ECO:0007669"/>
    <property type="project" value="UniProtKB-SubCell"/>
</dbReference>
<feature type="transmembrane region" description="Helical" evidence="10">
    <location>
        <begin position="519"/>
        <end position="541"/>
    </location>
</feature>
<evidence type="ECO:0000256" key="4">
    <source>
        <dbReference type="ARBA" id="ARBA00022676"/>
    </source>
</evidence>
<feature type="transmembrane region" description="Helical" evidence="10">
    <location>
        <begin position="184"/>
        <end position="204"/>
    </location>
</feature>
<reference evidence="11 12" key="1">
    <citation type="submission" date="2019-10" db="EMBL/GenBank/DDBJ databases">
        <authorList>
            <person name="Palmer J.M."/>
        </authorList>
    </citation>
    <scope>NUCLEOTIDE SEQUENCE [LARGE SCALE GENOMIC DNA]</scope>
    <source>
        <strain evidence="11 12">TWF696</strain>
    </source>
</reference>
<evidence type="ECO:0000256" key="8">
    <source>
        <dbReference type="ARBA" id="ARBA00022989"/>
    </source>
</evidence>
<feature type="transmembrane region" description="Helical" evidence="10">
    <location>
        <begin position="46"/>
        <end position="67"/>
    </location>
</feature>
<feature type="transmembrane region" description="Helical" evidence="10">
    <location>
        <begin position="418"/>
        <end position="441"/>
    </location>
</feature>
<proteinExistence type="inferred from homology"/>
<evidence type="ECO:0000256" key="9">
    <source>
        <dbReference type="ARBA" id="ARBA00023136"/>
    </source>
</evidence>
<feature type="transmembrane region" description="Helical" evidence="10">
    <location>
        <begin position="461"/>
        <end position="478"/>
    </location>
</feature>
<dbReference type="PANTHER" id="PTHR12413:SF1">
    <property type="entry name" value="DOLICHYL PYROPHOSPHATE MAN9GLCNAC2 ALPHA-1,3-GLUCOSYLTRANSFERASE"/>
    <property type="match status" value="1"/>
</dbReference>
<feature type="transmembrane region" description="Helical" evidence="10">
    <location>
        <begin position="370"/>
        <end position="388"/>
    </location>
</feature>
<evidence type="ECO:0000256" key="2">
    <source>
        <dbReference type="ARBA" id="ARBA00004922"/>
    </source>
</evidence>
<comment type="similarity">
    <text evidence="3 10">Belongs to the ALG6/ALG8 glucosyltransferase family.</text>
</comment>
<accession>A0AAV9U6R1</accession>
<evidence type="ECO:0000256" key="10">
    <source>
        <dbReference type="RuleBase" id="RU363110"/>
    </source>
</evidence>
<feature type="transmembrane region" description="Helical" evidence="10">
    <location>
        <begin position="151"/>
        <end position="172"/>
    </location>
</feature>
<name>A0AAV9U6R1_9PEZI</name>